<dbReference type="FunFam" id="1.10.418.10:FF:000089">
    <property type="entry name" value="Spectrin beta chain"/>
    <property type="match status" value="1"/>
</dbReference>
<protein>
    <submittedName>
        <fullName evidence="7">Uncharacterized protein</fullName>
    </submittedName>
</protein>
<dbReference type="PROSITE" id="PS50021">
    <property type="entry name" value="CH"/>
    <property type="match status" value="2"/>
</dbReference>
<evidence type="ECO:0000259" key="5">
    <source>
        <dbReference type="PROSITE" id="PS50021"/>
    </source>
</evidence>
<evidence type="ECO:0000256" key="1">
    <source>
        <dbReference type="ARBA" id="ARBA00010255"/>
    </source>
</evidence>
<dbReference type="InterPro" id="IPR014837">
    <property type="entry name" value="EF-hand_Ca_insen"/>
</dbReference>
<gene>
    <name evidence="7" type="ORF">LRAMOSA01806</name>
</gene>
<dbReference type="SUPFAM" id="SSF46966">
    <property type="entry name" value="Spectrin repeat"/>
    <property type="match status" value="2"/>
</dbReference>
<keyword evidence="3" id="KW-0106">Calcium</keyword>
<dbReference type="InterPro" id="IPR002048">
    <property type="entry name" value="EF_hand_dom"/>
</dbReference>
<dbReference type="SMART" id="SM00033">
    <property type="entry name" value="CH"/>
    <property type="match status" value="2"/>
</dbReference>
<evidence type="ECO:0000256" key="2">
    <source>
        <dbReference type="ARBA" id="ARBA00022737"/>
    </source>
</evidence>
<dbReference type="Pfam" id="PF00307">
    <property type="entry name" value="CH"/>
    <property type="match status" value="2"/>
</dbReference>
<feature type="domain" description="Calponin-homology (CH)" evidence="5">
    <location>
        <begin position="126"/>
        <end position="232"/>
    </location>
</feature>
<dbReference type="InterPro" id="IPR011992">
    <property type="entry name" value="EF-hand-dom_pair"/>
</dbReference>
<reference evidence="7" key="1">
    <citation type="journal article" date="2014" name="Genome Announc.">
        <title>De novo whole-genome sequence and genome annotation of Lichtheimia ramosa.</title>
        <authorList>
            <person name="Linde J."/>
            <person name="Schwartze V."/>
            <person name="Binder U."/>
            <person name="Lass-Florl C."/>
            <person name="Voigt K."/>
            <person name="Horn F."/>
        </authorList>
    </citation>
    <scope>NUCLEOTIDE SEQUENCE</scope>
    <source>
        <strain evidence="7">JMRC FSU:6197</strain>
    </source>
</reference>
<name>A0A077WME8_9FUNG</name>
<dbReference type="PROSITE" id="PS50222">
    <property type="entry name" value="EF_HAND_2"/>
    <property type="match status" value="1"/>
</dbReference>
<dbReference type="Gene3D" id="1.10.418.10">
    <property type="entry name" value="Calponin-like domain"/>
    <property type="match status" value="2"/>
</dbReference>
<keyword evidence="2" id="KW-0677">Repeat</keyword>
<dbReference type="Gene3D" id="1.10.238.10">
    <property type="entry name" value="EF-hand"/>
    <property type="match status" value="2"/>
</dbReference>
<dbReference type="SMART" id="SM01184">
    <property type="entry name" value="efhand_Ca_insen"/>
    <property type="match status" value="1"/>
</dbReference>
<evidence type="ECO:0000313" key="7">
    <source>
        <dbReference type="EMBL" id="CDS07857.1"/>
    </source>
</evidence>
<organism evidence="7">
    <name type="scientific">Lichtheimia ramosa</name>
    <dbReference type="NCBI Taxonomy" id="688394"/>
    <lineage>
        <taxon>Eukaryota</taxon>
        <taxon>Fungi</taxon>
        <taxon>Fungi incertae sedis</taxon>
        <taxon>Mucoromycota</taxon>
        <taxon>Mucoromycotina</taxon>
        <taxon>Mucoromycetes</taxon>
        <taxon>Mucorales</taxon>
        <taxon>Lichtheimiaceae</taxon>
        <taxon>Lichtheimia</taxon>
    </lineage>
</organism>
<comment type="similarity">
    <text evidence="1">Belongs to the alpha-actinin family.</text>
</comment>
<dbReference type="Gene3D" id="1.20.58.60">
    <property type="match status" value="2"/>
</dbReference>
<accession>A0A077WME8</accession>
<feature type="domain" description="Calponin-homology (CH)" evidence="5">
    <location>
        <begin position="11"/>
        <end position="117"/>
    </location>
</feature>
<feature type="domain" description="EF-hand" evidence="6">
    <location>
        <begin position="486"/>
        <end position="521"/>
    </location>
</feature>
<dbReference type="CDD" id="cd21216">
    <property type="entry name" value="CH_ACTN_rpt2"/>
    <property type="match status" value="1"/>
</dbReference>
<evidence type="ECO:0000256" key="3">
    <source>
        <dbReference type="ARBA" id="ARBA00022837"/>
    </source>
</evidence>
<dbReference type="OrthoDB" id="10017054at2759"/>
<dbReference type="AlphaFoldDB" id="A0A077WME8"/>
<dbReference type="InterPro" id="IPR036872">
    <property type="entry name" value="CH_dom_sf"/>
</dbReference>
<evidence type="ECO:0000259" key="6">
    <source>
        <dbReference type="PROSITE" id="PS50222"/>
    </source>
</evidence>
<keyword evidence="4" id="KW-0009">Actin-binding</keyword>
<sequence length="622" mass="71869">MASCLNVLCRNATHAHDDFRVNTKLELGRVPHIVDLKNDLSNGVRLIQLLEIISGTQLGRYSMNPRMRIQCVENVNKALNFIMERGVPLTNIGAEDIVDKNLKLVLGMLWMIILRFTIADINQDGKNAKEGLLLWCQRKTSPYKEVQVKDFTGSWKDGLAFCALIHRHRPDLLNFYDLDFSKPEENTQLAFDIAEEYLGIPKLLDVEDVCNVTKPDERSIMTYVAQYFHAFSSQDKDETAGRRVSKFADVLNSIWQSKNYYEERAFKLIQAVQSAQKHWKETVLTDSYQETKQKGLEFATYKSTQKREWVSERRDLDTLLGNIQTKLKTYNLKPYFPPEGLTLKDLDNMWQDLLKDEAVYYRNINSKMREIKENLRKAYAQAANSFQRQLDAISADLAALDGDLEHQMSHVGNISHKLAPLQKDLEHIEVLDRACIEANTEENDYTVYSVEDLTFELGLVKRAIRKKMAFIENQSVSRNMTNLTPAQLEEFEHVFRHFANDQSNTLSIDEFPAALASLGLFYDDYELDRLFTETFQHNQEASFEQFIQFMVAITEDKSTPEQLQDAFQTIAGDKPYVTELDLRRCMIPETAVEYLVQDMPPASTSDEPDSFDYSLYVKQMFQ</sequence>
<dbReference type="SUPFAM" id="SSF47576">
    <property type="entry name" value="Calponin-homology domain, CH-domain"/>
    <property type="match status" value="1"/>
</dbReference>
<dbReference type="FunFam" id="1.10.418.10:FF:000001">
    <property type="entry name" value="Actinin alpha 1"/>
    <property type="match status" value="1"/>
</dbReference>
<dbReference type="PANTHER" id="PTHR11915">
    <property type="entry name" value="SPECTRIN/FILAMIN RELATED CYTOSKELETAL PROTEIN"/>
    <property type="match status" value="1"/>
</dbReference>
<dbReference type="EMBL" id="LK023324">
    <property type="protein sequence ID" value="CDS07857.1"/>
    <property type="molecule type" value="Genomic_DNA"/>
</dbReference>
<dbReference type="PROSITE" id="PS00020">
    <property type="entry name" value="ACTININ_2"/>
    <property type="match status" value="1"/>
</dbReference>
<dbReference type="InterPro" id="IPR001589">
    <property type="entry name" value="Actinin_actin-bd_CS"/>
</dbReference>
<dbReference type="GO" id="GO:0003779">
    <property type="term" value="F:actin binding"/>
    <property type="evidence" value="ECO:0007669"/>
    <property type="project" value="UniProtKB-KW"/>
</dbReference>
<dbReference type="InterPro" id="IPR001715">
    <property type="entry name" value="CH_dom"/>
</dbReference>
<proteinExistence type="inferred from homology"/>
<evidence type="ECO:0000256" key="4">
    <source>
        <dbReference type="ARBA" id="ARBA00023203"/>
    </source>
</evidence>
<dbReference type="FunFam" id="1.10.238.10:FF:000097">
    <property type="entry name" value="Alpha-actinin, sarcomeric (F-actin cross linking protein)"/>
    <property type="match status" value="1"/>
</dbReference>
<dbReference type="Pfam" id="PF08726">
    <property type="entry name" value="EFhand_Ca_insen"/>
    <property type="match status" value="1"/>
</dbReference>
<dbReference type="SUPFAM" id="SSF47473">
    <property type="entry name" value="EF-hand"/>
    <property type="match status" value="1"/>
</dbReference>
<dbReference type="GO" id="GO:0005509">
    <property type="term" value="F:calcium ion binding"/>
    <property type="evidence" value="ECO:0007669"/>
    <property type="project" value="InterPro"/>
</dbReference>